<dbReference type="InterPro" id="IPR028629">
    <property type="entry name" value="Cas9"/>
</dbReference>
<comment type="cofactor">
    <cofactor evidence="1">
        <name>Mg(2+)</name>
        <dbReference type="ChEBI" id="CHEBI:18420"/>
    </cofactor>
</comment>
<proteinExistence type="inferred from homology"/>
<evidence type="ECO:0000256" key="10">
    <source>
        <dbReference type="ARBA" id="ARBA00023125"/>
    </source>
</evidence>
<evidence type="ECO:0000256" key="1">
    <source>
        <dbReference type="ARBA" id="ARBA00001946"/>
    </source>
</evidence>
<evidence type="ECO:0000256" key="6">
    <source>
        <dbReference type="ARBA" id="ARBA00022801"/>
    </source>
</evidence>
<comment type="similarity">
    <text evidence="13">Belongs to the CRISPR-associated Cas9 family.</text>
</comment>
<dbReference type="Gene3D" id="3.30.420.10">
    <property type="entry name" value="Ribonuclease H-like superfamily/Ribonuclease H"/>
    <property type="match status" value="1"/>
</dbReference>
<keyword evidence="11" id="KW-0464">Manganese</keyword>
<evidence type="ECO:0000256" key="13">
    <source>
        <dbReference type="HAMAP-Rule" id="MF_01480"/>
    </source>
</evidence>
<keyword evidence="3 13" id="KW-0540">Nuclease</keyword>
<accession>A0A6A7JZJ4</accession>
<dbReference type="EC" id="3.1.-.-" evidence="13"/>
<keyword evidence="9 13" id="KW-0051">Antiviral defense</keyword>
<dbReference type="RefSeq" id="WP_152723136.1">
    <property type="nucleotide sequence ID" value="NZ_WHOE01000007.1"/>
</dbReference>
<dbReference type="InterPro" id="IPR003615">
    <property type="entry name" value="HNH_nuc"/>
</dbReference>
<dbReference type="GO" id="GO:0003723">
    <property type="term" value="F:RNA binding"/>
    <property type="evidence" value="ECO:0007669"/>
    <property type="project" value="UniProtKB-UniRule"/>
</dbReference>
<keyword evidence="4" id="KW-0479">Metal-binding</keyword>
<dbReference type="GO" id="GO:0043571">
    <property type="term" value="P:maintenance of CRISPR repeat elements"/>
    <property type="evidence" value="ECO:0007669"/>
    <property type="project" value="UniProtKB-UniRule"/>
</dbReference>
<gene>
    <name evidence="13 15" type="primary">cas9</name>
    <name evidence="15" type="ORF">GDZ32_00960</name>
</gene>
<dbReference type="InterPro" id="IPR032237">
    <property type="entry name" value="Cas9_PI"/>
</dbReference>
<protein>
    <recommendedName>
        <fullName evidence="13">CRISPR-associated endonuclease Cas9</fullName>
        <ecNumber evidence="13">3.1.-.-</ecNumber>
    </recommendedName>
</protein>
<dbReference type="Gene3D" id="1.10.30.50">
    <property type="match status" value="1"/>
</dbReference>
<organism evidence="15 16">
    <name type="scientific">Lactobacillus helveticus</name>
    <name type="common">Lactobacillus suntoryeus</name>
    <dbReference type="NCBI Taxonomy" id="1587"/>
    <lineage>
        <taxon>Bacteria</taxon>
        <taxon>Bacillati</taxon>
        <taxon>Bacillota</taxon>
        <taxon>Bacilli</taxon>
        <taxon>Lactobacillales</taxon>
        <taxon>Lactobacillaceae</taxon>
        <taxon>Lactobacillus</taxon>
    </lineage>
</organism>
<dbReference type="Pfam" id="PF13395">
    <property type="entry name" value="HNH_4"/>
    <property type="match status" value="1"/>
</dbReference>
<dbReference type="NCBIfam" id="TIGR01865">
    <property type="entry name" value="cas_Csn1"/>
    <property type="match status" value="1"/>
</dbReference>
<evidence type="ECO:0000313" key="16">
    <source>
        <dbReference type="Proteomes" id="UP000430466"/>
    </source>
</evidence>
<evidence type="ECO:0000256" key="12">
    <source>
        <dbReference type="ARBA" id="ARBA00046380"/>
    </source>
</evidence>
<dbReference type="Pfam" id="PF22702">
    <property type="entry name" value="Cas9_RuvC"/>
    <property type="match status" value="1"/>
</dbReference>
<dbReference type="GO" id="GO:0046872">
    <property type="term" value="F:metal ion binding"/>
    <property type="evidence" value="ECO:0007669"/>
    <property type="project" value="UniProtKB-UniRule"/>
</dbReference>
<dbReference type="Proteomes" id="UP000430466">
    <property type="component" value="Unassembled WGS sequence"/>
</dbReference>
<dbReference type="Pfam" id="PF16595">
    <property type="entry name" value="Cas9_PI"/>
    <property type="match status" value="1"/>
</dbReference>
<dbReference type="Pfam" id="PF16593">
    <property type="entry name" value="Cas9-BH"/>
    <property type="match status" value="1"/>
</dbReference>
<evidence type="ECO:0000256" key="3">
    <source>
        <dbReference type="ARBA" id="ARBA00022722"/>
    </source>
</evidence>
<dbReference type="PROSITE" id="PS51749">
    <property type="entry name" value="HNH_CAS9"/>
    <property type="match status" value="1"/>
</dbReference>
<dbReference type="InterPro" id="IPR033114">
    <property type="entry name" value="HNH_CAS9"/>
</dbReference>
<dbReference type="InterPro" id="IPR036397">
    <property type="entry name" value="RNaseH_sf"/>
</dbReference>
<keyword evidence="6 13" id="KW-0378">Hydrolase</keyword>
<evidence type="ECO:0000256" key="4">
    <source>
        <dbReference type="ARBA" id="ARBA00022723"/>
    </source>
</evidence>
<feature type="active site" description="Proton acceptor for HNH nuclease domain" evidence="13">
    <location>
        <position position="879"/>
    </location>
</feature>
<evidence type="ECO:0000256" key="5">
    <source>
        <dbReference type="ARBA" id="ARBA00022759"/>
    </source>
</evidence>
<dbReference type="GO" id="GO:0051607">
    <property type="term" value="P:defense response to virus"/>
    <property type="evidence" value="ECO:0007669"/>
    <property type="project" value="UniProtKB-UniRule"/>
</dbReference>
<comment type="caution">
    <text evidence="15">The sequence shown here is derived from an EMBL/GenBank/DDBJ whole genome shotgun (WGS) entry which is preliminary data.</text>
</comment>
<dbReference type="InterPro" id="IPR032240">
    <property type="entry name" value="Cas9_REC"/>
</dbReference>
<dbReference type="GO" id="GO:0003677">
    <property type="term" value="F:DNA binding"/>
    <property type="evidence" value="ECO:0007669"/>
    <property type="project" value="UniProtKB-UniRule"/>
</dbReference>
<keyword evidence="7" id="KW-0460">Magnesium</keyword>
<keyword evidence="10 13" id="KW-0238">DNA-binding</keyword>
<feature type="domain" description="HNH Cas9-type" evidence="14">
    <location>
        <begin position="805"/>
        <end position="967"/>
    </location>
</feature>
<comment type="subunit">
    <text evidence="12 13">Monomer. Binds crRNA and tracrRNA.</text>
</comment>
<evidence type="ECO:0000256" key="7">
    <source>
        <dbReference type="ARBA" id="ARBA00022842"/>
    </source>
</evidence>
<comment type="domain">
    <text evidence="13">Has 2 endonuclease domains. The discontinuous RuvC-like domain cleaves the target DNA noncomplementary to crRNA while the HNH nuclease domain cleaves the target DNA complementary to crRNA.</text>
</comment>
<dbReference type="HAMAP" id="MF_01480">
    <property type="entry name" value="Cas9"/>
    <property type="match status" value="1"/>
</dbReference>
<evidence type="ECO:0000313" key="15">
    <source>
        <dbReference type="EMBL" id="MPW13668.1"/>
    </source>
</evidence>
<evidence type="ECO:0000256" key="9">
    <source>
        <dbReference type="ARBA" id="ARBA00023118"/>
    </source>
</evidence>
<evidence type="ECO:0000256" key="8">
    <source>
        <dbReference type="ARBA" id="ARBA00022884"/>
    </source>
</evidence>
<evidence type="ECO:0000259" key="14">
    <source>
        <dbReference type="PROSITE" id="PS51749"/>
    </source>
</evidence>
<dbReference type="Pfam" id="PF16592">
    <property type="entry name" value="Cas9_REC"/>
    <property type="match status" value="1"/>
</dbReference>
<sequence>MSKIDKDYIAGLDIGTNSCGWVATDLQNNILKMHGKTAIGSHLFEEGTSAADRHGFRTTRRRLKRRKWRLKLLEEIFDPYMVKLDPYFFARLKESGLSPLDRRKTSSSIIFPTKSEEQEYYKDKYHTIYHLRNALMKENQRFDLREVFLAIHHIVKYRGNFLQDTPVKDFNASKIDVKITLENLNKLFPDVSEEYSVEFAVENVDKIETILRDDNTFKLDKSRQISKLLVEPSKNKDENKLRKDIARQVANAILGYKTKFEDILLVDIDKDEKYNWEFKLSDSDADEKVDQIITALSDTQQEVICEIRNLFSAITLSGIVDEGKTLSESMIRKYKDHQKDVALLKKVIKNHPDKDEAKRLSLAYDLYVNNRHGHVLEAKKVLKSQGIKTNKTLTKEDFYSLVKKNLDESKEAKEILNKIALDSFMPKQRTNENGVIPFQLHQIELDKIIANQSKYYPFLAEKNPVESHRSQAPYKLDELVRFRVPYYVGPMIQPKETKDQQVKQNQNFAWMVRKEKGQITPWNFDQKVNRMESANHFIKRMTTKDTYLLGEDVLPANSLLYQKFMVLNELNNIRINNRRISVAVKQNVYNDLFMNKATVSTKNLVDYLKQKYRLPSVEIKGLADPKKFNSGLIVYNKLKNTNLFDAEIADSKYLNDFERIIEWSTIFEDKTIYKAKLQTIDWLNDKQIRTLINIRLQGWGRLSRKLLTGLHDKNGQTIMEQLWDSQKAFMQIVNEPDFKAEIASENQAIVKNTSIEDFLTNAYTSPANKKAIRQVIKVVDDIVKAASGKAPKQIAIEFARDADRSKRTVGRGARLLNIYEKITDDLITTSLKESLKQASETNQFIHDKIYLYFMQGGRDAYTGKPINIDEVITGYQIDHILPQSFIKNDSLDNRVLVSSPVNNGKSDHVPAKMFGNKMAAGLGITISDMWKKWLDLGLISKRKYQNLKLDPDHINKYQASGFINRQLVETSQIIKLVATILQARYPDTEILVVKASSNHYLRKHFHLYKSREVNDYHHAIDAYLSTICGNLLYQAYPKLRPFFVYGQYQKFSKDPEKESKVLDSLRHFNFISNLLEQRDSKIRAGQSGGVIFDRNKIKEQLQRAYNFKYMLVSRETSTRNQRMFQMTLYPRADRDTAKSRNLIPKGKNMPTEIYGGYTGNSDAYLAIVRINKKKSVEYKVVGVPMRALERLNKTKNYNEELKRVLEPTILFNDKGKRKATILSFDIVKGRVPYKQVVIDGDRKFMLGSSTYVYNAKQLTLSWKAMQVITDNLESDKYDEDAINRAYIDVFDEILEKLDKYLPLFDINKFREKLHLGRDKFIKLSIAEKRDTILQILNGLHDNPVMPKIKNLGLSTPLGFMQFPSGITVSKDAVLIYQSPTGLFEKRIKVSKL</sequence>
<evidence type="ECO:0000256" key="11">
    <source>
        <dbReference type="ARBA" id="ARBA00023211"/>
    </source>
</evidence>
<dbReference type="GO" id="GO:0016787">
    <property type="term" value="F:hydrolase activity"/>
    <property type="evidence" value="ECO:0007669"/>
    <property type="project" value="UniProtKB-KW"/>
</dbReference>
<comment type="function">
    <text evidence="13">CRISPR (clustered regularly interspaced short palindromic repeat) is an adaptive immune system that provides protection against mobile genetic elements (viruses, transposable elements and conjugative plasmids). CRISPR clusters contain spacers, sequences complementary to antecedent mobile elements, and target invading nucleic acids. CRISPR clusters are transcribed and processed into CRISPR RNA (crRNA). In type II CRISPR systems correct processing of pre-crRNA requires a trans-encoded small RNA (tracrRNA), endogenous ribonuclease 3 (rnc) and this protein. The tracrRNA serves as a guide for ribonuclease 3-aided processing of pre-crRNA. Subsequently Cas9/crRNA/tracrRNA endonucleolytically cleaves linear or circular dsDNA target complementary to the spacer; Cas9 is inactive in the absence of the 2 guide RNAs (gRNA). Cas9 recognizes the protospacer adjacent motif (PAM) in the CRISPR repeat sequences to help distinguish self versus nonself, as targets within the bacterial CRISPR locus do not have PAMs. PAM recognition is also required for catalytic activity.</text>
</comment>
<feature type="active site" description="For RuvC-like nuclease domain" evidence="13">
    <location>
        <position position="13"/>
    </location>
</feature>
<keyword evidence="8 13" id="KW-0694">RNA-binding</keyword>
<dbReference type="GO" id="GO:0004519">
    <property type="term" value="F:endonuclease activity"/>
    <property type="evidence" value="ECO:0007669"/>
    <property type="project" value="UniProtKB-UniRule"/>
</dbReference>
<reference evidence="15 16" key="1">
    <citation type="submission" date="2019-10" db="EMBL/GenBank/DDBJ databases">
        <title>Draft genome sequences of Lactobacillus strains.</title>
        <authorList>
            <person name="Cho G.-S."/>
            <person name="Fagbemigun O."/>
            <person name="Brinks E."/>
            <person name="Franz C.M.A.P."/>
        </authorList>
    </citation>
    <scope>NUCLEOTIDE SEQUENCE [LARGE SCALE GENOMIC DNA]</scope>
    <source>
        <strain evidence="15 16">313</strain>
    </source>
</reference>
<comment type="caution">
    <text evidence="13">Lacks conserved residue(s) required for the propagation of feature annotation.</text>
</comment>
<name>A0A6A7JZJ4_LACHE</name>
<keyword evidence="5 13" id="KW-0255">Endonuclease</keyword>
<dbReference type="InterPro" id="IPR055228">
    <property type="entry name" value="Cas9_RuvC"/>
</dbReference>
<dbReference type="EMBL" id="WHOE01000007">
    <property type="protein sequence ID" value="MPW13668.1"/>
    <property type="molecule type" value="Genomic_DNA"/>
</dbReference>
<evidence type="ECO:0000256" key="2">
    <source>
        <dbReference type="ARBA" id="ARBA00005244"/>
    </source>
</evidence>
<dbReference type="InterPro" id="IPR032239">
    <property type="entry name" value="Cas9-BH"/>
</dbReference>
<comment type="similarity">
    <text evidence="2">Belongs to the CRISPR-associated protein Cas9 family. Subtype II-A subfamily.</text>
</comment>